<sequence>MYFLKLLIWSFRLKAYFITALLFQLIKNIRGRTKKIINALWGIGQMASTKFIAVFDQDINLQDSSTVVWKLLNNVDPRRDLIFSEGPLDALDHSAPFANFGGKMGIDATRKTREEGMGREWPDEIVMSEEVKEKVTKRWKEYGF</sequence>
<accession>E1YBA5</accession>
<dbReference type="PANTHER" id="PTHR30108:SF17">
    <property type="entry name" value="FERULIC ACID DECARBOXYLASE 1"/>
    <property type="match status" value="1"/>
</dbReference>
<evidence type="ECO:0000313" key="2">
    <source>
        <dbReference type="EMBL" id="CBX27782.1"/>
    </source>
</evidence>
<name>E1YBA5_9BACT</name>
<dbReference type="Gene3D" id="1.20.5.570">
    <property type="entry name" value="Single helix bin"/>
    <property type="match status" value="1"/>
</dbReference>
<dbReference type="GO" id="GO:0008694">
    <property type="term" value="F:4-hydroxy-3-polyprenylbenzoate decarboxylase activity"/>
    <property type="evidence" value="ECO:0007669"/>
    <property type="project" value="TreeGrafter"/>
</dbReference>
<dbReference type="GO" id="GO:0006744">
    <property type="term" value="P:ubiquinone biosynthetic process"/>
    <property type="evidence" value="ECO:0007669"/>
    <property type="project" value="TreeGrafter"/>
</dbReference>
<protein>
    <recommendedName>
        <fullName evidence="1">3-octaprenyl-4-hydroxybenzoate carboxy-lyase-like C-terminal domain-containing protein</fullName>
    </recommendedName>
</protein>
<dbReference type="Pfam" id="PF20696">
    <property type="entry name" value="UbiD_C"/>
    <property type="match status" value="1"/>
</dbReference>
<dbReference type="PANTHER" id="PTHR30108">
    <property type="entry name" value="3-OCTAPRENYL-4-HYDROXYBENZOATE CARBOXY-LYASE-RELATED"/>
    <property type="match status" value="1"/>
</dbReference>
<evidence type="ECO:0000259" key="1">
    <source>
        <dbReference type="Pfam" id="PF20696"/>
    </source>
</evidence>
<organism evidence="2">
    <name type="scientific">uncultured Desulfobacterium sp</name>
    <dbReference type="NCBI Taxonomy" id="201089"/>
    <lineage>
        <taxon>Bacteria</taxon>
        <taxon>Pseudomonadati</taxon>
        <taxon>Thermodesulfobacteriota</taxon>
        <taxon>Desulfobacteria</taxon>
        <taxon>Desulfobacterales</taxon>
        <taxon>Desulfobacteriaceae</taxon>
        <taxon>Desulfobacterium</taxon>
        <taxon>environmental samples</taxon>
    </lineage>
</organism>
<dbReference type="InterPro" id="IPR049381">
    <property type="entry name" value="UbiD-like_C"/>
</dbReference>
<gene>
    <name evidence="2" type="ORF">N47_C18400</name>
</gene>
<reference evidence="2" key="1">
    <citation type="journal article" date="2011" name="Environ. Microbiol.">
        <title>Genomic insights into the metabolic potential of the polycyclic aromatic hydrocarbon degrading sulfate-reducing Deltaproteobacterium N47.</title>
        <authorList>
            <person name="Bergmann F."/>
            <person name="Selesi D."/>
            <person name="Weinmaier T."/>
            <person name="Tischler P."/>
            <person name="Rattei T."/>
            <person name="Meckenstock R.U."/>
        </authorList>
    </citation>
    <scope>NUCLEOTIDE SEQUENCE</scope>
</reference>
<dbReference type="Gene3D" id="3.40.1670.10">
    <property type="entry name" value="UbiD C-terminal domain-like"/>
    <property type="match status" value="1"/>
</dbReference>
<dbReference type="GO" id="GO:0005829">
    <property type="term" value="C:cytosol"/>
    <property type="evidence" value="ECO:0007669"/>
    <property type="project" value="TreeGrafter"/>
</dbReference>
<dbReference type="AlphaFoldDB" id="E1YBA5"/>
<feature type="domain" description="3-octaprenyl-4-hydroxybenzoate carboxy-lyase-like C-terminal" evidence="1">
    <location>
        <begin position="19"/>
        <end position="108"/>
    </location>
</feature>
<dbReference type="EMBL" id="FR695867">
    <property type="protein sequence ID" value="CBX27782.1"/>
    <property type="molecule type" value="Genomic_DNA"/>
</dbReference>
<dbReference type="SUPFAM" id="SSF143968">
    <property type="entry name" value="UbiD C-terminal domain-like"/>
    <property type="match status" value="1"/>
</dbReference>
<proteinExistence type="predicted"/>
<dbReference type="InterPro" id="IPR002830">
    <property type="entry name" value="UbiD"/>
</dbReference>